<dbReference type="InterPro" id="IPR035513">
    <property type="entry name" value="Invertase/methylesterase_inhib"/>
</dbReference>
<dbReference type="Gene3D" id="1.20.140.40">
    <property type="entry name" value="Invertase/pectin methylesterase inhibitor family protein"/>
    <property type="match status" value="1"/>
</dbReference>
<evidence type="ECO:0000313" key="3">
    <source>
        <dbReference type="Proteomes" id="UP000554482"/>
    </source>
</evidence>
<evidence type="ECO:0000313" key="2">
    <source>
        <dbReference type="EMBL" id="KAF5197758.1"/>
    </source>
</evidence>
<keyword evidence="3" id="KW-1185">Reference proteome</keyword>
<feature type="domain" description="Pectinesterase inhibitor" evidence="1">
    <location>
        <begin position="33"/>
        <end position="102"/>
    </location>
</feature>
<dbReference type="Proteomes" id="UP000554482">
    <property type="component" value="Unassembled WGS sequence"/>
</dbReference>
<reference evidence="2 3" key="1">
    <citation type="submission" date="2020-06" db="EMBL/GenBank/DDBJ databases">
        <title>Transcriptomic and genomic resources for Thalictrum thalictroides and T. hernandezii: Facilitating candidate gene discovery in an emerging model plant lineage.</title>
        <authorList>
            <person name="Arias T."/>
            <person name="Riano-Pachon D.M."/>
            <person name="Di Stilio V.S."/>
        </authorList>
    </citation>
    <scope>NUCLEOTIDE SEQUENCE [LARGE SCALE GENOMIC DNA]</scope>
    <source>
        <strain evidence="3">cv. WT478/WT964</strain>
        <tissue evidence="2">Leaves</tissue>
    </source>
</reference>
<evidence type="ECO:0000259" key="1">
    <source>
        <dbReference type="Pfam" id="PF04043"/>
    </source>
</evidence>
<dbReference type="GO" id="GO:0004857">
    <property type="term" value="F:enzyme inhibitor activity"/>
    <property type="evidence" value="ECO:0007669"/>
    <property type="project" value="InterPro"/>
</dbReference>
<gene>
    <name evidence="2" type="ORF">FRX31_012655</name>
</gene>
<name>A0A7J6WLB4_THATH</name>
<proteinExistence type="predicted"/>
<dbReference type="Pfam" id="PF04043">
    <property type="entry name" value="PMEI"/>
    <property type="match status" value="1"/>
</dbReference>
<organism evidence="2 3">
    <name type="scientific">Thalictrum thalictroides</name>
    <name type="common">Rue-anemone</name>
    <name type="synonym">Anemone thalictroides</name>
    <dbReference type="NCBI Taxonomy" id="46969"/>
    <lineage>
        <taxon>Eukaryota</taxon>
        <taxon>Viridiplantae</taxon>
        <taxon>Streptophyta</taxon>
        <taxon>Embryophyta</taxon>
        <taxon>Tracheophyta</taxon>
        <taxon>Spermatophyta</taxon>
        <taxon>Magnoliopsida</taxon>
        <taxon>Ranunculales</taxon>
        <taxon>Ranunculaceae</taxon>
        <taxon>Thalictroideae</taxon>
        <taxon>Thalictrum</taxon>
    </lineage>
</organism>
<dbReference type="EMBL" id="JABWDY010014262">
    <property type="protein sequence ID" value="KAF5197758.1"/>
    <property type="molecule type" value="Genomic_DNA"/>
</dbReference>
<comment type="caution">
    <text evidence="2">The sequence shown here is derived from an EMBL/GenBank/DDBJ whole genome shotgun (WGS) entry which is preliminary data.</text>
</comment>
<accession>A0A7J6WLB4</accession>
<dbReference type="InterPro" id="IPR006501">
    <property type="entry name" value="Pectinesterase_inhib_dom"/>
</dbReference>
<protein>
    <submittedName>
        <fullName evidence="2">Pectinesterase/pectinesterase inhibitor PPE8B</fullName>
    </submittedName>
</protein>
<dbReference type="SUPFAM" id="SSF101148">
    <property type="entry name" value="Plant invertase/pectin methylesterase inhibitor"/>
    <property type="match status" value="1"/>
</dbReference>
<sequence>MKIFVVVVAAAPFDDNKMEFEGLKVPTATFLSADELSLTISATENPNAKEKFSTGNRRSDPKTWLSAALGNQDTCQDGFDGTNSFVKNIIGGSLRQVTSLVIQVLGMVAQGPSNNFGDLYGENDKFPFWMKV</sequence>
<dbReference type="AlphaFoldDB" id="A0A7J6WLB4"/>